<feature type="domain" description="Glycosyl hydrolase family 13 catalytic" evidence="3">
    <location>
        <begin position="16"/>
        <end position="370"/>
    </location>
</feature>
<evidence type="ECO:0000256" key="1">
    <source>
        <dbReference type="ARBA" id="ARBA00022801"/>
    </source>
</evidence>
<keyword evidence="5" id="KW-1185">Reference proteome</keyword>
<organism evidence="4 5">
    <name type="scientific">Thermosipho affectus</name>
    <dbReference type="NCBI Taxonomy" id="660294"/>
    <lineage>
        <taxon>Bacteria</taxon>
        <taxon>Thermotogati</taxon>
        <taxon>Thermotogota</taxon>
        <taxon>Thermotogae</taxon>
        <taxon>Thermotogales</taxon>
        <taxon>Fervidobacteriaceae</taxon>
        <taxon>Thermosipho</taxon>
    </lineage>
</organism>
<dbReference type="RefSeq" id="WP_077198707.1">
    <property type="nucleotide sequence ID" value="NZ_LBFC01000023.1"/>
</dbReference>
<comment type="caution">
    <text evidence="4">The sequence shown here is derived from an EMBL/GenBank/DDBJ whole genome shotgun (WGS) entry which is preliminary data.</text>
</comment>
<keyword evidence="1" id="KW-0378">Hydrolase</keyword>
<dbReference type="SUPFAM" id="SSF51445">
    <property type="entry name" value="(Trans)glycosidases"/>
    <property type="match status" value="1"/>
</dbReference>
<dbReference type="Gene3D" id="3.20.20.80">
    <property type="entry name" value="Glycosidases"/>
    <property type="match status" value="1"/>
</dbReference>
<reference evidence="4 5" key="1">
    <citation type="submission" date="2015-06" db="EMBL/GenBank/DDBJ databases">
        <title>Genome sequencing of Thermotogales isolates from hydrothermal vents.</title>
        <authorList>
            <person name="Haverkamp T.H."/>
            <person name="Kublanov I.V."/>
            <person name="Nesbo C.L."/>
        </authorList>
    </citation>
    <scope>NUCLEOTIDE SEQUENCE [LARGE SCALE GENOMIC DNA]</scope>
    <source>
        <strain evidence="5">ik275mar</strain>
    </source>
</reference>
<dbReference type="SUPFAM" id="SSF51011">
    <property type="entry name" value="Glycosyl hydrolase domain"/>
    <property type="match status" value="1"/>
</dbReference>
<dbReference type="Pfam" id="PF00128">
    <property type="entry name" value="Alpha-amylase"/>
    <property type="match status" value="1"/>
</dbReference>
<dbReference type="Gene3D" id="2.60.40.1180">
    <property type="entry name" value="Golgi alpha-mannosidase II"/>
    <property type="match status" value="1"/>
</dbReference>
<accession>A0ABX3IF61</accession>
<evidence type="ECO:0000313" key="4">
    <source>
        <dbReference type="EMBL" id="ONN26466.1"/>
    </source>
</evidence>
<dbReference type="NCBIfam" id="NF041090">
    <property type="entry name" value="Cyc-maltodext_AglB"/>
    <property type="match status" value="1"/>
</dbReference>
<dbReference type="InterPro" id="IPR006047">
    <property type="entry name" value="GH13_cat_dom"/>
</dbReference>
<dbReference type="InterPro" id="IPR053506">
    <property type="entry name" value="Cyclomaltodextrinase"/>
</dbReference>
<evidence type="ECO:0000256" key="2">
    <source>
        <dbReference type="ARBA" id="ARBA00023295"/>
    </source>
</evidence>
<evidence type="ECO:0000313" key="5">
    <source>
        <dbReference type="Proteomes" id="UP000242616"/>
    </source>
</evidence>
<dbReference type="CDD" id="cd11338">
    <property type="entry name" value="AmyAc_CMD"/>
    <property type="match status" value="1"/>
</dbReference>
<protein>
    <submittedName>
        <fullName evidence="4">Cyclomaltodextrinase</fullName>
    </submittedName>
</protein>
<dbReference type="InterPro" id="IPR013780">
    <property type="entry name" value="Glyco_hydro_b"/>
</dbReference>
<sequence>MRFPIPSWAFDSVIYQIFPDRFFIGNGSNVELKRNLYEKRGGRIENWDVPPKKKERSEHVKVFYGGDLWGVADKISYLKELGVNVIYLTPIFLSNSNHKYDAIDYFKVDPQFGGIKALKKLLKKLHKGNMKLILDGVFNHVGKENVYFKKALKGNKSFKNMFVFYEKHYRGWWGTKSLPELVLEEISVKEYITNVLIKYLELGIDGWRLDCGQDLGPEFSRYITSKVKGFSSEKYVVSELWTYPAGWDMVDGVMNYHFRENIISYVKGTNKNFGLYLERMYKETSNILTCWNMLDSHDTERLATIIEDKFLRMFAIFLQFTYPGVPVIYYGTEIGMDGGPDPECRKTMDWNENNWDIELRDFYKKIIKLRRKEPALRYGGFELLNNDPIVFMRKTPMVLDNLIVYGNIYDKPYELIVNLPDNRILSGTEYVDLFNDEKYYVKGGTLQIRMSPRSFGILKLKNTIVNNYDQYKRIS</sequence>
<dbReference type="SMART" id="SM00642">
    <property type="entry name" value="Aamy"/>
    <property type="match status" value="1"/>
</dbReference>
<evidence type="ECO:0000259" key="3">
    <source>
        <dbReference type="SMART" id="SM00642"/>
    </source>
</evidence>
<dbReference type="InterPro" id="IPR017853">
    <property type="entry name" value="GH"/>
</dbReference>
<keyword evidence="2" id="KW-0326">Glycosidase</keyword>
<dbReference type="PANTHER" id="PTHR10357">
    <property type="entry name" value="ALPHA-AMYLASE FAMILY MEMBER"/>
    <property type="match status" value="1"/>
</dbReference>
<proteinExistence type="predicted"/>
<dbReference type="InterPro" id="IPR045857">
    <property type="entry name" value="O16G_dom_2"/>
</dbReference>
<name>A0ABX3IF61_9BACT</name>
<dbReference type="EMBL" id="LBFC01000023">
    <property type="protein sequence ID" value="ONN26466.1"/>
    <property type="molecule type" value="Genomic_DNA"/>
</dbReference>
<dbReference type="Gene3D" id="3.90.400.10">
    <property type="entry name" value="Oligo-1,6-glucosidase, Domain 2"/>
    <property type="match status" value="1"/>
</dbReference>
<gene>
    <name evidence="4" type="ORF">XJ44_08330</name>
</gene>
<dbReference type="PANTHER" id="PTHR10357:SF210">
    <property type="entry name" value="MALTODEXTRIN GLUCOSIDASE"/>
    <property type="match status" value="1"/>
</dbReference>
<dbReference type="Proteomes" id="UP000242616">
    <property type="component" value="Unassembled WGS sequence"/>
</dbReference>